<organism evidence="4 5">
    <name type="scientific">Python bivittatus</name>
    <name type="common">Burmese python</name>
    <name type="synonym">Python molurus bivittatus</name>
    <dbReference type="NCBI Taxonomy" id="176946"/>
    <lineage>
        <taxon>Eukaryota</taxon>
        <taxon>Metazoa</taxon>
        <taxon>Chordata</taxon>
        <taxon>Craniata</taxon>
        <taxon>Vertebrata</taxon>
        <taxon>Euteleostomi</taxon>
        <taxon>Lepidosauria</taxon>
        <taxon>Squamata</taxon>
        <taxon>Bifurcata</taxon>
        <taxon>Unidentata</taxon>
        <taxon>Episquamata</taxon>
        <taxon>Toxicofera</taxon>
        <taxon>Serpentes</taxon>
        <taxon>Henophidia</taxon>
        <taxon>Pythonidae</taxon>
        <taxon>Python</taxon>
    </lineage>
</organism>
<reference evidence="5" key="1">
    <citation type="submission" date="2025-08" db="UniProtKB">
        <authorList>
            <consortium name="RefSeq"/>
        </authorList>
    </citation>
    <scope>IDENTIFICATION</scope>
    <source>
        <tissue evidence="5">Liver</tissue>
    </source>
</reference>
<dbReference type="AlphaFoldDB" id="A0A9F5IIG2"/>
<dbReference type="RefSeq" id="XP_025019662.1">
    <property type="nucleotide sequence ID" value="XM_025163894.1"/>
</dbReference>
<dbReference type="GO" id="GO:0006955">
    <property type="term" value="P:immune response"/>
    <property type="evidence" value="ECO:0007669"/>
    <property type="project" value="InterPro"/>
</dbReference>
<gene>
    <name evidence="5" type="primary">LOC112540158</name>
</gene>
<feature type="domain" description="THD" evidence="3">
    <location>
        <begin position="70"/>
        <end position="194"/>
    </location>
</feature>
<dbReference type="InterPro" id="IPR042373">
    <property type="entry name" value="TNFSF9"/>
</dbReference>
<dbReference type="OrthoDB" id="6159739at2759"/>
<evidence type="ECO:0000256" key="1">
    <source>
        <dbReference type="ARBA" id="ARBA00008670"/>
    </source>
</evidence>
<comment type="similarity">
    <text evidence="1">Belongs to the tumor necrosis factor family.</text>
</comment>
<keyword evidence="2" id="KW-0812">Transmembrane</keyword>
<evidence type="ECO:0000313" key="5">
    <source>
        <dbReference type="RefSeq" id="XP_025019662.1"/>
    </source>
</evidence>
<evidence type="ECO:0000259" key="3">
    <source>
        <dbReference type="Pfam" id="PF00229"/>
    </source>
</evidence>
<keyword evidence="2" id="KW-1133">Transmembrane helix</keyword>
<dbReference type="PROSITE" id="PS51257">
    <property type="entry name" value="PROKAR_LIPOPROTEIN"/>
    <property type="match status" value="1"/>
</dbReference>
<accession>A0A9F5IIG2</accession>
<dbReference type="GO" id="GO:0005164">
    <property type="term" value="F:tumor necrosis factor receptor binding"/>
    <property type="evidence" value="ECO:0007669"/>
    <property type="project" value="InterPro"/>
</dbReference>
<dbReference type="GeneID" id="112540158"/>
<dbReference type="SUPFAM" id="SSF49842">
    <property type="entry name" value="TNF-like"/>
    <property type="match status" value="1"/>
</dbReference>
<dbReference type="KEGG" id="pbi:112540158"/>
<dbReference type="InterPro" id="IPR008983">
    <property type="entry name" value="Tumour_necrosis_fac-like_dom"/>
</dbReference>
<proteinExistence type="inferred from homology"/>
<name>A0A9F5IIG2_PYTBI</name>
<feature type="transmembrane region" description="Helical" evidence="2">
    <location>
        <begin position="12"/>
        <end position="35"/>
    </location>
</feature>
<dbReference type="PANTHER" id="PTHR15153:SF0">
    <property type="entry name" value="TUMOR NECROSIS FACTOR LIGAND SUPERFAMILY MEMBER 9"/>
    <property type="match status" value="1"/>
</dbReference>
<evidence type="ECO:0000256" key="2">
    <source>
        <dbReference type="SAM" id="Phobius"/>
    </source>
</evidence>
<dbReference type="PANTHER" id="PTHR15153">
    <property type="entry name" value="TUMOR NECROSIS FACTOR LIGAND SUPERFAMILY MEMBER 9"/>
    <property type="match status" value="1"/>
</dbReference>
<dbReference type="Gene3D" id="2.60.120.40">
    <property type="match status" value="1"/>
</dbReference>
<dbReference type="InterPro" id="IPR006052">
    <property type="entry name" value="TNF_dom"/>
</dbReference>
<dbReference type="OMA" id="YCIYAQI"/>
<keyword evidence="2" id="KW-0472">Membrane</keyword>
<keyword evidence="4" id="KW-1185">Reference proteome</keyword>
<dbReference type="Proteomes" id="UP000695026">
    <property type="component" value="Unplaced"/>
</dbReference>
<sequence>MERLDGRRSWRSASVCALFLVSSCFLIASLTALVLNLTKQTPPLQSSVVAAAHLVLKLNGNTSIHRGMLDWFDREVQGAFLESSFEYNSQKLKIKNAGLYCIYAQINVELRGHHPTKEADTVLSIHRKNEANPALLTLHLHLSDRVKKPYTNYTSQIYQLSSNDVLYGTLEGSTEEDYHWALKEYGNFFGVFRINDSNDLINEVN</sequence>
<dbReference type="Pfam" id="PF00229">
    <property type="entry name" value="TNF"/>
    <property type="match status" value="1"/>
</dbReference>
<dbReference type="GO" id="GO:0045585">
    <property type="term" value="P:positive regulation of cytotoxic T cell differentiation"/>
    <property type="evidence" value="ECO:0007669"/>
    <property type="project" value="TreeGrafter"/>
</dbReference>
<evidence type="ECO:0000313" key="4">
    <source>
        <dbReference type="Proteomes" id="UP000695026"/>
    </source>
</evidence>
<protein>
    <submittedName>
        <fullName evidence="5">Uncharacterized protein LOC112540158</fullName>
    </submittedName>
</protein>
<dbReference type="GO" id="GO:0005886">
    <property type="term" value="C:plasma membrane"/>
    <property type="evidence" value="ECO:0007669"/>
    <property type="project" value="TreeGrafter"/>
</dbReference>
<dbReference type="GO" id="GO:0042104">
    <property type="term" value="P:positive regulation of activated T cell proliferation"/>
    <property type="evidence" value="ECO:0007669"/>
    <property type="project" value="TreeGrafter"/>
</dbReference>